<evidence type="ECO:0000313" key="3">
    <source>
        <dbReference type="EMBL" id="MDN7128458.1"/>
    </source>
</evidence>
<feature type="signal peptide" evidence="1">
    <location>
        <begin position="1"/>
        <end position="22"/>
    </location>
</feature>
<reference evidence="3 4" key="1">
    <citation type="submission" date="2021-03" db="EMBL/GenBank/DDBJ databases">
        <title>Pseudidiomarina terrestris, a new bacterium isolated from saline soil.</title>
        <authorList>
            <person name="Galisteo C."/>
            <person name="De La Haba R."/>
            <person name="Sanchez-Porro C."/>
            <person name="Ventosa A."/>
        </authorList>
    </citation>
    <scope>NUCLEOTIDE SEQUENCE [LARGE SCALE GENOMIC DNA]</scope>
    <source>
        <strain evidence="4">1APR75-15</strain>
    </source>
</reference>
<dbReference type="GO" id="GO:0016853">
    <property type="term" value="F:isomerase activity"/>
    <property type="evidence" value="ECO:0007669"/>
    <property type="project" value="UniProtKB-KW"/>
</dbReference>
<dbReference type="Pfam" id="PF16036">
    <property type="entry name" value="Chalcone_3"/>
    <property type="match status" value="1"/>
</dbReference>
<organism evidence="3 4">
    <name type="scientific">Pseudidiomarina terrestris</name>
    <dbReference type="NCBI Taxonomy" id="2820060"/>
    <lineage>
        <taxon>Bacteria</taxon>
        <taxon>Pseudomonadati</taxon>
        <taxon>Pseudomonadota</taxon>
        <taxon>Gammaproteobacteria</taxon>
        <taxon>Alteromonadales</taxon>
        <taxon>Idiomarinaceae</taxon>
        <taxon>Pseudidiomarina</taxon>
    </lineage>
</organism>
<dbReference type="RefSeq" id="WP_301834171.1">
    <property type="nucleotide sequence ID" value="NZ_JAGGJC010000001.1"/>
</dbReference>
<evidence type="ECO:0000313" key="4">
    <source>
        <dbReference type="Proteomes" id="UP001169491"/>
    </source>
</evidence>
<comment type="caution">
    <text evidence="3">The sequence shown here is derived from an EMBL/GenBank/DDBJ whole genome shotgun (WGS) entry which is preliminary data.</text>
</comment>
<name>A0ABT8MEV3_9GAMM</name>
<proteinExistence type="predicted"/>
<dbReference type="InterPro" id="IPR016087">
    <property type="entry name" value="Chalcone_isomerase"/>
</dbReference>
<protein>
    <submittedName>
        <fullName evidence="3">Chalcone isomerase family protein</fullName>
    </submittedName>
</protein>
<gene>
    <name evidence="3" type="ORF">J6I92_01020</name>
</gene>
<evidence type="ECO:0000259" key="2">
    <source>
        <dbReference type="Pfam" id="PF16036"/>
    </source>
</evidence>
<evidence type="ECO:0000256" key="1">
    <source>
        <dbReference type="SAM" id="SignalP"/>
    </source>
</evidence>
<accession>A0ABT8MEV3</accession>
<dbReference type="Proteomes" id="UP001169491">
    <property type="component" value="Unassembled WGS sequence"/>
</dbReference>
<feature type="chain" id="PRO_5047413719" evidence="1">
    <location>
        <begin position="23"/>
        <end position="173"/>
    </location>
</feature>
<dbReference type="EMBL" id="JAGGJC010000001">
    <property type="protein sequence ID" value="MDN7128458.1"/>
    <property type="molecule type" value="Genomic_DNA"/>
</dbReference>
<sequence>MANVLITITLLTGLLASGGASAQCSPAAASSLQTVGSTRLSVWFWDVYDAELLTDSGNYKDYDRRALRLSYLREIEAADLVDTTKEEWQRLGIEITPTHQDWLAKLNRIWPDVQAGDCLMLVENAQGQSQFFNTDKELGTIESSEFTDDFLAIWLSPDSRFKEERNELIGADQ</sequence>
<keyword evidence="1" id="KW-0732">Signal</keyword>
<feature type="domain" description="Chalcone isomerase" evidence="2">
    <location>
        <begin position="41"/>
        <end position="159"/>
    </location>
</feature>
<keyword evidence="3" id="KW-0413">Isomerase</keyword>
<keyword evidence="4" id="KW-1185">Reference proteome</keyword>